<dbReference type="InterPro" id="IPR001650">
    <property type="entry name" value="Helicase_C-like"/>
</dbReference>
<sequence length="799" mass="89205">MLKTSELLSELLNKRYLVYPAGCMSKPKQQSLFEDEELPEDPMPWERNSQNLYLAQIVLNRPVDRVFHYLVPEPLRPLLKPGHRVQVPFGRGNQLAPGYCVGVGPADENQPSVRLKSVDAILDSRPLFNAKMLKLTRWIADRYLCSWGQVLDCVVPAGVKNQAGTRMVTVFEVTDPQTLQGRNIPEEVERLPAKQRAVYDALKTAGQPLTMDALTAAADCGSGPVQTLKKKTLIRSHQKRVQQFENGDDAAYAHITKQDDLQLNRDQRLALDQILAAIRGQRSETFVLQGVTGSGKTEVYIQAIREVVSYGQQAIVLVPEISLTPQAIQRFRSRFDSVAVLHSHLSDSDRHYHWQNIAAGKVQVIVGARSAIFAPAPHLGLIIIDEEHETSFKQETAPRYHAREVARKRSELEKVPLILGSATPTLNSWLRVIEKKDTLISMPKRVNNLPMPNVNIIDVRNDVQVRRNESIGRVLFTGMQHALEAGGQVILFLNLRGYSPALWCKGCGNSVKCPHCEISLTWHRDKSLAVCHSCDFSAKPPTNCPSCGAPGLRYVGTGTQRLEEEVKAKFPNYSCRRMDSDTMRGVGSHAKVLNAFAAGEVDILLGTQMIAKGLDFPNVTLVGVIDADTMLHQPDLFASERTFQLIAQVAGRTGRGMQGGRVFVQTTSPAEPAIVKAAEHDFLGFARLELGHRKEMLAPPFSHYARVILRGPQEEHVEQFARQIAGILHDAAEEMKLSVQILGPAPAPIIRLKKYFRYHFQLAAVNVDEILQLWREVDPKLPREKGIEYIIDVDPVNMR</sequence>
<evidence type="ECO:0000256" key="2">
    <source>
        <dbReference type="ARBA" id="ARBA00022705"/>
    </source>
</evidence>
<gene>
    <name evidence="12 15" type="primary">priA</name>
    <name evidence="15" type="ORF">Pan153_45220</name>
</gene>
<feature type="binding site" evidence="12">
    <location>
        <position position="516"/>
    </location>
    <ligand>
        <name>Zn(2+)</name>
        <dbReference type="ChEBI" id="CHEBI:29105"/>
        <label>2</label>
    </ligand>
</feature>
<dbReference type="OrthoDB" id="9759544at2"/>
<dbReference type="FunFam" id="3.40.1440.60:FF:000001">
    <property type="entry name" value="Primosomal protein N"/>
    <property type="match status" value="1"/>
</dbReference>
<dbReference type="Pfam" id="PF00270">
    <property type="entry name" value="DEAD"/>
    <property type="match status" value="1"/>
</dbReference>
<dbReference type="InterPro" id="IPR005259">
    <property type="entry name" value="PriA"/>
</dbReference>
<dbReference type="InterPro" id="IPR041236">
    <property type="entry name" value="PriA_C"/>
</dbReference>
<dbReference type="Gene3D" id="3.40.50.300">
    <property type="entry name" value="P-loop containing nucleotide triphosphate hydrolases"/>
    <property type="match status" value="2"/>
</dbReference>
<evidence type="ECO:0000313" key="15">
    <source>
        <dbReference type="EMBL" id="QDV19853.1"/>
    </source>
</evidence>
<keyword evidence="7 12" id="KW-0862">Zinc</keyword>
<evidence type="ECO:0000256" key="9">
    <source>
        <dbReference type="ARBA" id="ARBA00023125"/>
    </source>
</evidence>
<evidence type="ECO:0000256" key="12">
    <source>
        <dbReference type="HAMAP-Rule" id="MF_00983"/>
    </source>
</evidence>
<feature type="binding site" evidence="12">
    <location>
        <position position="531"/>
    </location>
    <ligand>
        <name>Zn(2+)</name>
        <dbReference type="ChEBI" id="CHEBI:29105"/>
        <label>2</label>
    </ligand>
</feature>
<keyword evidence="4 12" id="KW-0547">Nucleotide-binding</keyword>
<dbReference type="PROSITE" id="PS51194">
    <property type="entry name" value="HELICASE_CTER"/>
    <property type="match status" value="1"/>
</dbReference>
<comment type="catalytic activity">
    <reaction evidence="12">
        <text>Couples ATP hydrolysis with the unwinding of duplex DNA by translocating in the 3'-5' direction.</text>
        <dbReference type="EC" id="5.6.2.4"/>
    </reaction>
</comment>
<dbReference type="GO" id="GO:0016887">
    <property type="term" value="F:ATP hydrolysis activity"/>
    <property type="evidence" value="ECO:0007669"/>
    <property type="project" value="RHEA"/>
</dbReference>
<name>A0A518FU36_9PLAN</name>
<protein>
    <recommendedName>
        <fullName evidence="12">Replication restart protein PriA</fullName>
    </recommendedName>
    <alternativeName>
        <fullName evidence="12">ATP-dependent DNA helicase PriA</fullName>
        <ecNumber evidence="12">5.6.2.4</ecNumber>
    </alternativeName>
    <alternativeName>
        <fullName evidence="12">DNA 3'-5' helicase PriA</fullName>
    </alternativeName>
</protein>
<keyword evidence="5 12" id="KW-0378">Hydrolase</keyword>
<dbReference type="CDD" id="cd17929">
    <property type="entry name" value="DEXHc_priA"/>
    <property type="match status" value="1"/>
</dbReference>
<dbReference type="InterPro" id="IPR027417">
    <property type="entry name" value="P-loop_NTPase"/>
</dbReference>
<dbReference type="SMART" id="SM00490">
    <property type="entry name" value="HELICc"/>
    <property type="match status" value="1"/>
</dbReference>
<organism evidence="15 16">
    <name type="scientific">Gimesia panareensis</name>
    <dbReference type="NCBI Taxonomy" id="2527978"/>
    <lineage>
        <taxon>Bacteria</taxon>
        <taxon>Pseudomonadati</taxon>
        <taxon>Planctomycetota</taxon>
        <taxon>Planctomycetia</taxon>
        <taxon>Planctomycetales</taxon>
        <taxon>Planctomycetaceae</taxon>
        <taxon>Gimesia</taxon>
    </lineage>
</organism>
<dbReference type="InterPro" id="IPR042115">
    <property type="entry name" value="PriA_3primeBD_sf"/>
</dbReference>
<dbReference type="InterPro" id="IPR041222">
    <property type="entry name" value="PriA_3primeBD"/>
</dbReference>
<accession>A0A518FU36</accession>
<feature type="domain" description="Helicase C-terminal" evidence="14">
    <location>
        <begin position="539"/>
        <end position="696"/>
    </location>
</feature>
<evidence type="ECO:0000256" key="8">
    <source>
        <dbReference type="ARBA" id="ARBA00022840"/>
    </source>
</evidence>
<keyword evidence="6 12" id="KW-0347">Helicase</keyword>
<feature type="domain" description="Helicase ATP-binding" evidence="13">
    <location>
        <begin position="277"/>
        <end position="442"/>
    </location>
</feature>
<dbReference type="FunFam" id="3.40.50.300:FF:000489">
    <property type="entry name" value="Primosome assembly protein PriA"/>
    <property type="match status" value="1"/>
</dbReference>
<dbReference type="GO" id="GO:0006302">
    <property type="term" value="P:double-strand break repair"/>
    <property type="evidence" value="ECO:0007669"/>
    <property type="project" value="InterPro"/>
</dbReference>
<comment type="similarity">
    <text evidence="12">Belongs to the helicase family. PriA subfamily.</text>
</comment>
<keyword evidence="9 12" id="KW-0238">DNA-binding</keyword>
<evidence type="ECO:0000256" key="6">
    <source>
        <dbReference type="ARBA" id="ARBA00022806"/>
    </source>
</evidence>
<feature type="binding site" evidence="12">
    <location>
        <position position="544"/>
    </location>
    <ligand>
        <name>Zn(2+)</name>
        <dbReference type="ChEBI" id="CHEBI:29105"/>
        <label>1</label>
    </ligand>
</feature>
<dbReference type="EMBL" id="CP036317">
    <property type="protein sequence ID" value="QDV19853.1"/>
    <property type="molecule type" value="Genomic_DNA"/>
</dbReference>
<keyword evidence="8 12" id="KW-0067">ATP-binding</keyword>
<dbReference type="Pfam" id="PF18319">
    <property type="entry name" value="Zn_ribbon_PriA"/>
    <property type="match status" value="1"/>
</dbReference>
<dbReference type="Pfam" id="PF18074">
    <property type="entry name" value="PriA_C"/>
    <property type="match status" value="1"/>
</dbReference>
<dbReference type="Pfam" id="PF00271">
    <property type="entry name" value="Helicase_C"/>
    <property type="match status" value="1"/>
</dbReference>
<evidence type="ECO:0000256" key="5">
    <source>
        <dbReference type="ARBA" id="ARBA00022801"/>
    </source>
</evidence>
<proteinExistence type="inferred from homology"/>
<feature type="binding site" evidence="12">
    <location>
        <position position="547"/>
    </location>
    <ligand>
        <name>Zn(2+)</name>
        <dbReference type="ChEBI" id="CHEBI:29105"/>
        <label>1</label>
    </ligand>
</feature>
<comment type="catalytic activity">
    <reaction evidence="11 12">
        <text>ATP + H2O = ADP + phosphate + H(+)</text>
        <dbReference type="Rhea" id="RHEA:13065"/>
        <dbReference type="ChEBI" id="CHEBI:15377"/>
        <dbReference type="ChEBI" id="CHEBI:15378"/>
        <dbReference type="ChEBI" id="CHEBI:30616"/>
        <dbReference type="ChEBI" id="CHEBI:43474"/>
        <dbReference type="ChEBI" id="CHEBI:456216"/>
        <dbReference type="EC" id="5.6.2.4"/>
    </reaction>
</comment>
<dbReference type="PANTHER" id="PTHR30580:SF0">
    <property type="entry name" value="PRIMOSOMAL PROTEIN N"/>
    <property type="match status" value="1"/>
</dbReference>
<dbReference type="HAMAP" id="MF_00983">
    <property type="entry name" value="PriA"/>
    <property type="match status" value="1"/>
</dbReference>
<evidence type="ECO:0000256" key="4">
    <source>
        <dbReference type="ARBA" id="ARBA00022741"/>
    </source>
</evidence>
<dbReference type="EC" id="5.6.2.4" evidence="12"/>
<evidence type="ECO:0000259" key="13">
    <source>
        <dbReference type="PROSITE" id="PS51192"/>
    </source>
</evidence>
<feature type="binding site" evidence="12">
    <location>
        <position position="513"/>
    </location>
    <ligand>
        <name>Zn(2+)</name>
        <dbReference type="ChEBI" id="CHEBI:29105"/>
        <label>2</label>
    </ligand>
</feature>
<keyword evidence="3 12" id="KW-0479">Metal-binding</keyword>
<dbReference type="SUPFAM" id="SSF52540">
    <property type="entry name" value="P-loop containing nucleoside triphosphate hydrolases"/>
    <property type="match status" value="1"/>
</dbReference>
<dbReference type="Pfam" id="PF17764">
    <property type="entry name" value="PriA_3primeBD"/>
    <property type="match status" value="1"/>
</dbReference>
<dbReference type="GO" id="GO:0008270">
    <property type="term" value="F:zinc ion binding"/>
    <property type="evidence" value="ECO:0007669"/>
    <property type="project" value="UniProtKB-UniRule"/>
</dbReference>
<dbReference type="GO" id="GO:0005524">
    <property type="term" value="F:ATP binding"/>
    <property type="evidence" value="ECO:0007669"/>
    <property type="project" value="UniProtKB-UniRule"/>
</dbReference>
<evidence type="ECO:0000259" key="14">
    <source>
        <dbReference type="PROSITE" id="PS51194"/>
    </source>
</evidence>
<evidence type="ECO:0000313" key="16">
    <source>
        <dbReference type="Proteomes" id="UP000320839"/>
    </source>
</evidence>
<comment type="function">
    <text evidence="12">Initiates the restart of stalled replication forks, which reloads the replicative helicase on sites other than the origin of replication. Recognizes and binds to abandoned replication forks and remodels them to uncover a helicase loading site. Promotes assembly of the primosome at these replication forks.</text>
</comment>
<comment type="subunit">
    <text evidence="12">Component of the replication restart primosome.</text>
</comment>
<dbReference type="InterPro" id="IPR014001">
    <property type="entry name" value="Helicase_ATP-bd"/>
</dbReference>
<dbReference type="SMART" id="SM00487">
    <property type="entry name" value="DEXDc"/>
    <property type="match status" value="1"/>
</dbReference>
<comment type="cofactor">
    <cofactor evidence="12">
        <name>Zn(2+)</name>
        <dbReference type="ChEBI" id="CHEBI:29105"/>
    </cofactor>
    <text evidence="12">Binds 2 zinc ions per subunit.</text>
</comment>
<keyword evidence="2 12" id="KW-0235">DNA replication</keyword>
<dbReference type="Proteomes" id="UP000320839">
    <property type="component" value="Chromosome"/>
</dbReference>
<dbReference type="PROSITE" id="PS51192">
    <property type="entry name" value="HELICASE_ATP_BIND_1"/>
    <property type="match status" value="1"/>
</dbReference>
<dbReference type="PANTHER" id="PTHR30580">
    <property type="entry name" value="PRIMOSOMAL PROTEIN N"/>
    <property type="match status" value="1"/>
</dbReference>
<feature type="binding site" evidence="12">
    <location>
        <position position="504"/>
    </location>
    <ligand>
        <name>Zn(2+)</name>
        <dbReference type="ChEBI" id="CHEBI:29105"/>
        <label>1</label>
    </ligand>
</feature>
<dbReference type="GO" id="GO:1990077">
    <property type="term" value="C:primosome complex"/>
    <property type="evidence" value="ECO:0007669"/>
    <property type="project" value="UniProtKB-UniRule"/>
</dbReference>
<dbReference type="GO" id="GO:0006269">
    <property type="term" value="P:DNA replication, synthesis of primer"/>
    <property type="evidence" value="ECO:0007669"/>
    <property type="project" value="UniProtKB-KW"/>
</dbReference>
<reference evidence="15 16" key="1">
    <citation type="submission" date="2019-02" db="EMBL/GenBank/DDBJ databases">
        <title>Deep-cultivation of Planctomycetes and their phenomic and genomic characterization uncovers novel biology.</title>
        <authorList>
            <person name="Wiegand S."/>
            <person name="Jogler M."/>
            <person name="Boedeker C."/>
            <person name="Pinto D."/>
            <person name="Vollmers J."/>
            <person name="Rivas-Marin E."/>
            <person name="Kohn T."/>
            <person name="Peeters S.H."/>
            <person name="Heuer A."/>
            <person name="Rast P."/>
            <person name="Oberbeckmann S."/>
            <person name="Bunk B."/>
            <person name="Jeske O."/>
            <person name="Meyerdierks A."/>
            <person name="Storesund J.E."/>
            <person name="Kallscheuer N."/>
            <person name="Luecker S."/>
            <person name="Lage O.M."/>
            <person name="Pohl T."/>
            <person name="Merkel B.J."/>
            <person name="Hornburger P."/>
            <person name="Mueller R.-W."/>
            <person name="Bruemmer F."/>
            <person name="Labrenz M."/>
            <person name="Spormann A.M."/>
            <person name="Op den Camp H."/>
            <person name="Overmann J."/>
            <person name="Amann R."/>
            <person name="Jetten M.S.M."/>
            <person name="Mascher T."/>
            <person name="Medema M.H."/>
            <person name="Devos D.P."/>
            <person name="Kaster A.-K."/>
            <person name="Ovreas L."/>
            <person name="Rohde M."/>
            <person name="Galperin M.Y."/>
            <person name="Jogler C."/>
        </authorList>
    </citation>
    <scope>NUCLEOTIDE SEQUENCE [LARGE SCALE GENOMIC DNA]</scope>
    <source>
        <strain evidence="15 16">Pan153</strain>
    </source>
</reference>
<evidence type="ECO:0000256" key="11">
    <source>
        <dbReference type="ARBA" id="ARBA00048988"/>
    </source>
</evidence>
<dbReference type="GO" id="GO:0003677">
    <property type="term" value="F:DNA binding"/>
    <property type="evidence" value="ECO:0007669"/>
    <property type="project" value="UniProtKB-UniRule"/>
</dbReference>
<dbReference type="GO" id="GO:0043138">
    <property type="term" value="F:3'-5' DNA helicase activity"/>
    <property type="evidence" value="ECO:0007669"/>
    <property type="project" value="UniProtKB-EC"/>
</dbReference>
<evidence type="ECO:0000256" key="10">
    <source>
        <dbReference type="ARBA" id="ARBA00023235"/>
    </source>
</evidence>
<dbReference type="GO" id="GO:0006310">
    <property type="term" value="P:DNA recombination"/>
    <property type="evidence" value="ECO:0007669"/>
    <property type="project" value="InterPro"/>
</dbReference>
<feature type="binding site" evidence="12">
    <location>
        <position position="507"/>
    </location>
    <ligand>
        <name>Zn(2+)</name>
        <dbReference type="ChEBI" id="CHEBI:29105"/>
        <label>1</label>
    </ligand>
</feature>
<evidence type="ECO:0000256" key="7">
    <source>
        <dbReference type="ARBA" id="ARBA00022833"/>
    </source>
</evidence>
<feature type="binding site" evidence="12">
    <location>
        <position position="534"/>
    </location>
    <ligand>
        <name>Zn(2+)</name>
        <dbReference type="ChEBI" id="CHEBI:29105"/>
        <label>2</label>
    </ligand>
</feature>
<dbReference type="NCBIfam" id="TIGR00595">
    <property type="entry name" value="priA"/>
    <property type="match status" value="1"/>
</dbReference>
<keyword evidence="10 12" id="KW-0413">Isomerase</keyword>
<evidence type="ECO:0000256" key="1">
    <source>
        <dbReference type="ARBA" id="ARBA00022515"/>
    </source>
</evidence>
<dbReference type="InterPro" id="IPR040498">
    <property type="entry name" value="PriA_CRR"/>
</dbReference>
<dbReference type="GO" id="GO:0006270">
    <property type="term" value="P:DNA replication initiation"/>
    <property type="evidence" value="ECO:0007669"/>
    <property type="project" value="TreeGrafter"/>
</dbReference>
<dbReference type="InterPro" id="IPR011545">
    <property type="entry name" value="DEAD/DEAH_box_helicase_dom"/>
</dbReference>
<keyword evidence="1 12" id="KW-0639">Primosome</keyword>
<dbReference type="Gene3D" id="3.40.1440.60">
    <property type="entry name" value="PriA, 3(prime) DNA-binding domain"/>
    <property type="match status" value="1"/>
</dbReference>
<dbReference type="AlphaFoldDB" id="A0A518FU36"/>
<evidence type="ECO:0000256" key="3">
    <source>
        <dbReference type="ARBA" id="ARBA00022723"/>
    </source>
</evidence>